<feature type="repeat" description="RCC1" evidence="5">
    <location>
        <begin position="353"/>
        <end position="404"/>
    </location>
</feature>
<dbReference type="GO" id="GO:0005085">
    <property type="term" value="F:guanyl-nucleotide exchange factor activity"/>
    <property type="evidence" value="ECO:0007669"/>
    <property type="project" value="TreeGrafter"/>
</dbReference>
<name>A0AAV7KIG0_9METZ</name>
<gene>
    <name evidence="9" type="ORF">LOD99_13941</name>
</gene>
<protein>
    <submittedName>
        <fullName evidence="9">Regulator of chromosome condensation isoform X3</fullName>
    </submittedName>
</protein>
<feature type="domain" description="TFIIS N-terminal" evidence="8">
    <location>
        <begin position="475"/>
        <end position="554"/>
    </location>
</feature>
<keyword evidence="3" id="KW-0677">Repeat</keyword>
<dbReference type="PROSITE" id="PS50012">
    <property type="entry name" value="RCC1_3"/>
    <property type="match status" value="7"/>
</dbReference>
<dbReference type="Gene3D" id="1.20.930.10">
    <property type="entry name" value="Conserved domain common to transcription factors TFIIS, elongin A, CRSP70"/>
    <property type="match status" value="1"/>
</dbReference>
<dbReference type="SMART" id="SM00509">
    <property type="entry name" value="TFS2N"/>
    <property type="match status" value="1"/>
</dbReference>
<dbReference type="Proteomes" id="UP001165289">
    <property type="component" value="Unassembled WGS sequence"/>
</dbReference>
<dbReference type="PANTHER" id="PTHR45982:SF1">
    <property type="entry name" value="REGULATOR OF CHROMOSOME CONDENSATION"/>
    <property type="match status" value="1"/>
</dbReference>
<comment type="caution">
    <text evidence="9">The sequence shown here is derived from an EMBL/GenBank/DDBJ whole genome shotgun (WGS) entry which is preliminary data.</text>
</comment>
<evidence type="ECO:0000313" key="9">
    <source>
        <dbReference type="EMBL" id="KAI6660354.1"/>
    </source>
</evidence>
<dbReference type="CDD" id="cd00183">
    <property type="entry name" value="TFIIS_I"/>
    <property type="match status" value="1"/>
</dbReference>
<dbReference type="PANTHER" id="PTHR45982">
    <property type="entry name" value="REGULATOR OF CHROMOSOME CONDENSATION"/>
    <property type="match status" value="1"/>
</dbReference>
<feature type="compositionally biased region" description="Polar residues" evidence="7">
    <location>
        <begin position="587"/>
        <end position="596"/>
    </location>
</feature>
<feature type="repeat" description="RCC1" evidence="5">
    <location>
        <begin position="65"/>
        <end position="117"/>
    </location>
</feature>
<evidence type="ECO:0000256" key="7">
    <source>
        <dbReference type="SAM" id="MobiDB-lite"/>
    </source>
</evidence>
<dbReference type="InterPro" id="IPR000408">
    <property type="entry name" value="Reg_chr_condens"/>
</dbReference>
<dbReference type="PROSITE" id="PS51319">
    <property type="entry name" value="TFIIS_N"/>
    <property type="match status" value="1"/>
</dbReference>
<feature type="repeat" description="RCC1" evidence="5">
    <location>
        <begin position="296"/>
        <end position="353"/>
    </location>
</feature>
<dbReference type="InterPro" id="IPR058923">
    <property type="entry name" value="RCC1-like_dom"/>
</dbReference>
<organism evidence="9 10">
    <name type="scientific">Oopsacas minuta</name>
    <dbReference type="NCBI Taxonomy" id="111878"/>
    <lineage>
        <taxon>Eukaryota</taxon>
        <taxon>Metazoa</taxon>
        <taxon>Porifera</taxon>
        <taxon>Hexactinellida</taxon>
        <taxon>Hexasterophora</taxon>
        <taxon>Lyssacinosida</taxon>
        <taxon>Leucopsacidae</taxon>
        <taxon>Oopsacas</taxon>
    </lineage>
</organism>
<dbReference type="GO" id="GO:0005634">
    <property type="term" value="C:nucleus"/>
    <property type="evidence" value="ECO:0007669"/>
    <property type="project" value="UniProtKB-SubCell"/>
</dbReference>
<dbReference type="Gene3D" id="2.130.10.30">
    <property type="entry name" value="Regulator of chromosome condensation 1/beta-lactamase-inhibitor protein II"/>
    <property type="match status" value="1"/>
</dbReference>
<evidence type="ECO:0000256" key="2">
    <source>
        <dbReference type="ARBA" id="ARBA00022658"/>
    </source>
</evidence>
<dbReference type="PROSITE" id="PS00626">
    <property type="entry name" value="RCC1_2"/>
    <property type="match status" value="3"/>
</dbReference>
<sequence>MASVMKSSPTSELQIPYPNLSESLVSINNDSKVSSQRRKRRVVINIEPDIKKLKLNYDLPSVRGAQALMFGQGDVGQLGLGENILMRKKPAQIKSMEGVGLRQVAVGGMHTVLLTDNAECYSFGCNDEGALGRVTEEGEEYVSGKVSGLSDVKIVLISAGDSHSAYLTDTGKVYVSGTFRDNSGLFGLQDDVTKTKTPVLIYQSDSSPVIKICSGNDHLVLLTQKGEVLTLGNAEQGQLGRVAGSFSTRGGRRGRNYLLEPKPVHFPRERGFKLPIICDIYAGSYHTVAIASGPVLRVYAWGLNNYGQLGLGHFETTYIPTRMDMSGWSPDHITGSEIQFSGGQHHSVITVRGKVYVCGRGHFGTLGLGSGHKTELSTPTLIDSLSRICSVECGSSVCYAINEEGKAYAWGMGTCNQLTTGDDEDVFEPVLLTGKQLEDRRIISVSSGGQHSALLVKPVLPDKPVTQELVHQMNTEVARLAKQLEKLQKDDFEDPERALDLLHQLKECQISINLLNDTRVGLIVNTLRKKTSSPEVSALGKKLIKTWKKFLPAEEPKRPKTAYRNSPVYEQDDTLKNSPEPQPLPIVSSSNYQSVSRPHVSKREYHPVLTGNVIRDKIIEMIVDAFKKNVPAGKVIS</sequence>
<dbReference type="InterPro" id="IPR003617">
    <property type="entry name" value="TFIIS/CRSP70_N_sub"/>
</dbReference>
<dbReference type="EMBL" id="JAKMXF010000033">
    <property type="protein sequence ID" value="KAI6660354.1"/>
    <property type="molecule type" value="Genomic_DNA"/>
</dbReference>
<dbReference type="InterPro" id="IPR009091">
    <property type="entry name" value="RCC1/BLIP-II"/>
</dbReference>
<dbReference type="InterPro" id="IPR035441">
    <property type="entry name" value="TFIIS/LEDGF_dom_sf"/>
</dbReference>
<feature type="repeat" description="RCC1" evidence="5">
    <location>
        <begin position="118"/>
        <end position="170"/>
    </location>
</feature>
<evidence type="ECO:0000256" key="3">
    <source>
        <dbReference type="ARBA" id="ARBA00022737"/>
    </source>
</evidence>
<comment type="subcellular location">
    <subcellularLocation>
        <location evidence="1 6">Nucleus</location>
    </subcellularLocation>
</comment>
<evidence type="ECO:0000256" key="4">
    <source>
        <dbReference type="ARBA" id="ARBA00023242"/>
    </source>
</evidence>
<keyword evidence="10" id="KW-1185">Reference proteome</keyword>
<dbReference type="Pfam" id="PF08711">
    <property type="entry name" value="Med26"/>
    <property type="match status" value="1"/>
</dbReference>
<dbReference type="SUPFAM" id="SSF50985">
    <property type="entry name" value="RCC1/BLIP-II"/>
    <property type="match status" value="1"/>
</dbReference>
<keyword evidence="4 6" id="KW-0539">Nucleus</keyword>
<feature type="repeat" description="RCC1" evidence="5">
    <location>
        <begin position="405"/>
        <end position="458"/>
    </location>
</feature>
<feature type="region of interest" description="Disordered" evidence="7">
    <location>
        <begin position="556"/>
        <end position="599"/>
    </location>
</feature>
<dbReference type="SUPFAM" id="SSF47676">
    <property type="entry name" value="Conserved domain common to transcription factors TFIIS, elongin A, CRSP70"/>
    <property type="match status" value="1"/>
</dbReference>
<feature type="repeat" description="RCC1" evidence="5">
    <location>
        <begin position="226"/>
        <end position="293"/>
    </location>
</feature>
<evidence type="ECO:0000259" key="8">
    <source>
        <dbReference type="PROSITE" id="PS51319"/>
    </source>
</evidence>
<proteinExistence type="predicted"/>
<reference evidence="9 10" key="1">
    <citation type="journal article" date="2023" name="BMC Biol.">
        <title>The compact genome of the sponge Oopsacas minuta (Hexactinellida) is lacking key metazoan core genes.</title>
        <authorList>
            <person name="Santini S."/>
            <person name="Schenkelaars Q."/>
            <person name="Jourda C."/>
            <person name="Duchesne M."/>
            <person name="Belahbib H."/>
            <person name="Rocher C."/>
            <person name="Selva M."/>
            <person name="Riesgo A."/>
            <person name="Vervoort M."/>
            <person name="Leys S.P."/>
            <person name="Kodjabachian L."/>
            <person name="Le Bivic A."/>
            <person name="Borchiellini C."/>
            <person name="Claverie J.M."/>
            <person name="Renard E."/>
        </authorList>
    </citation>
    <scope>NUCLEOTIDE SEQUENCE [LARGE SCALE GENOMIC DNA]</scope>
    <source>
        <strain evidence="9">SPO-2</strain>
    </source>
</reference>
<keyword evidence="2" id="KW-0344">Guanine-nucleotide releasing factor</keyword>
<dbReference type="InterPro" id="IPR017923">
    <property type="entry name" value="TFIIS_N"/>
</dbReference>
<evidence type="ECO:0000256" key="6">
    <source>
        <dbReference type="PROSITE-ProRule" id="PRU00649"/>
    </source>
</evidence>
<dbReference type="InterPro" id="IPR051553">
    <property type="entry name" value="Ran_GTPase-activating"/>
</dbReference>
<dbReference type="Pfam" id="PF25390">
    <property type="entry name" value="WD40_RLD"/>
    <property type="match status" value="1"/>
</dbReference>
<dbReference type="AlphaFoldDB" id="A0AAV7KIG0"/>
<evidence type="ECO:0000313" key="10">
    <source>
        <dbReference type="Proteomes" id="UP001165289"/>
    </source>
</evidence>
<dbReference type="PRINTS" id="PR00633">
    <property type="entry name" value="RCCNDNSATION"/>
</dbReference>
<evidence type="ECO:0000256" key="1">
    <source>
        <dbReference type="ARBA" id="ARBA00004123"/>
    </source>
</evidence>
<evidence type="ECO:0000256" key="5">
    <source>
        <dbReference type="PROSITE-ProRule" id="PRU00235"/>
    </source>
</evidence>
<feature type="repeat" description="RCC1" evidence="5">
    <location>
        <begin position="171"/>
        <end position="225"/>
    </location>
</feature>
<accession>A0AAV7KIG0</accession>
<dbReference type="PROSITE" id="PS00625">
    <property type="entry name" value="RCC1_1"/>
    <property type="match status" value="1"/>
</dbReference>
<dbReference type="GO" id="GO:0005737">
    <property type="term" value="C:cytoplasm"/>
    <property type="evidence" value="ECO:0007669"/>
    <property type="project" value="TreeGrafter"/>
</dbReference>